<evidence type="ECO:0000313" key="1">
    <source>
        <dbReference type="EMBL" id="CAE7662925.1"/>
    </source>
</evidence>
<evidence type="ECO:0000313" key="2">
    <source>
        <dbReference type="Proteomes" id="UP000649617"/>
    </source>
</evidence>
<proteinExistence type="predicted"/>
<sequence>MLRSKLSEVHLEVKLFAESFGCTEEHCKCGCNRLAHPEAFSDLELEAMDCADLEWMGHPSSSLRPEFKVPVSIHRVCLQAFVPGNASDGCVRVHCHYNPKCLGEYMSCGFFNGHKLYKNNDGAHIFYKDGKWRINIDEATDAWIMSSQNDVSSDTPPTGLWFGSDAGMCLVDGEEVAQPEGSSLQKAIQMVKSQLRETCCQERSALTDMQQEIEDVLRAFIKSPDLSYRQLYFQAGKYEVGERYDPRTQRKHFSTAIKMELKVLHTS</sequence>
<name>A0A812W4W0_SYMPI</name>
<organism evidence="1 2">
    <name type="scientific">Symbiodinium pilosum</name>
    <name type="common">Dinoflagellate</name>
    <dbReference type="NCBI Taxonomy" id="2952"/>
    <lineage>
        <taxon>Eukaryota</taxon>
        <taxon>Sar</taxon>
        <taxon>Alveolata</taxon>
        <taxon>Dinophyceae</taxon>
        <taxon>Suessiales</taxon>
        <taxon>Symbiodiniaceae</taxon>
        <taxon>Symbiodinium</taxon>
    </lineage>
</organism>
<reference evidence="1" key="1">
    <citation type="submission" date="2021-02" db="EMBL/GenBank/DDBJ databases">
        <authorList>
            <person name="Dougan E. K."/>
            <person name="Rhodes N."/>
            <person name="Thang M."/>
            <person name="Chan C."/>
        </authorList>
    </citation>
    <scope>NUCLEOTIDE SEQUENCE</scope>
</reference>
<dbReference type="Proteomes" id="UP000649617">
    <property type="component" value="Unassembled WGS sequence"/>
</dbReference>
<dbReference type="OrthoDB" id="2414723at2759"/>
<comment type="caution">
    <text evidence="1">The sequence shown here is derived from an EMBL/GenBank/DDBJ whole genome shotgun (WGS) entry which is preliminary data.</text>
</comment>
<dbReference type="EMBL" id="CAJNIZ010043558">
    <property type="protein sequence ID" value="CAE7662925.1"/>
    <property type="molecule type" value="Genomic_DNA"/>
</dbReference>
<protein>
    <submittedName>
        <fullName evidence="1">Kctd8 protein</fullName>
    </submittedName>
</protein>
<accession>A0A812W4W0</accession>
<dbReference type="AlphaFoldDB" id="A0A812W4W0"/>
<keyword evidence="2" id="KW-1185">Reference proteome</keyword>
<gene>
    <name evidence="1" type="primary">Kctd8</name>
    <name evidence="1" type="ORF">SPIL2461_LOCUS18052</name>
</gene>